<keyword evidence="2" id="KW-0812">Transmembrane</keyword>
<dbReference type="Proteomes" id="UP001236585">
    <property type="component" value="Chromosome"/>
</dbReference>
<accession>A0ABY8VX40</accession>
<feature type="compositionally biased region" description="Polar residues" evidence="1">
    <location>
        <begin position="64"/>
        <end position="75"/>
    </location>
</feature>
<protein>
    <submittedName>
        <fullName evidence="3">Uncharacterized protein</fullName>
    </submittedName>
</protein>
<evidence type="ECO:0000313" key="4">
    <source>
        <dbReference type="Proteomes" id="UP001236585"/>
    </source>
</evidence>
<feature type="transmembrane region" description="Helical" evidence="2">
    <location>
        <begin position="6"/>
        <end position="30"/>
    </location>
</feature>
<sequence length="90" mass="9948">MLSLIGWTVAIIAAAAAFSALVMTLVVRYLPAWMGVELPRPKSALQLEATRKKNLDTTGRDSGIQRSVGSHSSPKPSDLRRFRRAPWTDR</sequence>
<evidence type="ECO:0000256" key="1">
    <source>
        <dbReference type="SAM" id="MobiDB-lite"/>
    </source>
</evidence>
<gene>
    <name evidence="3" type="ORF">PT015_01380</name>
</gene>
<reference evidence="3 4" key="1">
    <citation type="journal article" date="2023" name="Microbiol. Resour. Announc.">
        <title>Complete Genome Sequence of Mycobacterium wuenschmanii, a novel Nontuberculous Mycobacterium Isolated from a captive population of Amazon Milk Frogs.</title>
        <authorList>
            <person name="Hicks J."/>
            <person name="Zeineldin M."/>
            <person name="Ward H."/>
            <person name="Wuenschmann A."/>
            <person name="Camp P."/>
            <person name="Farrell D."/>
            <person name="Lehman K."/>
            <person name="Thacker T."/>
            <person name="Cuthbert E."/>
        </authorList>
    </citation>
    <scope>NUCLEOTIDE SEQUENCE [LARGE SCALE GENOMIC DNA]</scope>
    <source>
        <strain evidence="3 4">Wuenschmanii</strain>
    </source>
</reference>
<dbReference type="EMBL" id="CP126981">
    <property type="protein sequence ID" value="WIM88204.1"/>
    <property type="molecule type" value="Genomic_DNA"/>
</dbReference>
<evidence type="ECO:0000256" key="2">
    <source>
        <dbReference type="SAM" id="Phobius"/>
    </source>
</evidence>
<keyword evidence="4" id="KW-1185">Reference proteome</keyword>
<organism evidence="3 4">
    <name type="scientific">Candidatus Mycobacterium wuenschmannii</name>
    <dbReference type="NCBI Taxonomy" id="3027808"/>
    <lineage>
        <taxon>Bacteria</taxon>
        <taxon>Bacillati</taxon>
        <taxon>Actinomycetota</taxon>
        <taxon>Actinomycetes</taxon>
        <taxon>Mycobacteriales</taxon>
        <taxon>Mycobacteriaceae</taxon>
        <taxon>Mycobacterium</taxon>
    </lineage>
</organism>
<keyword evidence="2" id="KW-0472">Membrane</keyword>
<dbReference type="RefSeq" id="WP_285188278.1">
    <property type="nucleotide sequence ID" value="NZ_CP126981.1"/>
</dbReference>
<proteinExistence type="predicted"/>
<feature type="region of interest" description="Disordered" evidence="1">
    <location>
        <begin position="51"/>
        <end position="90"/>
    </location>
</feature>
<evidence type="ECO:0000313" key="3">
    <source>
        <dbReference type="EMBL" id="WIM88204.1"/>
    </source>
</evidence>
<keyword evidence="2" id="KW-1133">Transmembrane helix</keyword>
<name>A0ABY8VX40_9MYCO</name>